<reference evidence="1 2" key="1">
    <citation type="journal article" date="2022" name="Genome Biol. Evol.">
        <title>The Spruce Budworm Genome: Reconstructing the Evolutionary History of Antifreeze Proteins.</title>
        <authorList>
            <person name="Beliveau C."/>
            <person name="Gagne P."/>
            <person name="Picq S."/>
            <person name="Vernygora O."/>
            <person name="Keeling C.I."/>
            <person name="Pinkney K."/>
            <person name="Doucet D."/>
            <person name="Wen F."/>
            <person name="Johnston J.S."/>
            <person name="Maaroufi H."/>
            <person name="Boyle B."/>
            <person name="Laroche J."/>
            <person name="Dewar K."/>
            <person name="Juretic N."/>
            <person name="Blackburn G."/>
            <person name="Nisole A."/>
            <person name="Brunet B."/>
            <person name="Brandao M."/>
            <person name="Lumley L."/>
            <person name="Duan J."/>
            <person name="Quan G."/>
            <person name="Lucarotti C.J."/>
            <person name="Roe A.D."/>
            <person name="Sperling F.A.H."/>
            <person name="Levesque R.C."/>
            <person name="Cusson M."/>
        </authorList>
    </citation>
    <scope>NUCLEOTIDE SEQUENCE [LARGE SCALE GENOMIC DNA]</scope>
    <source>
        <strain evidence="1">Glfc:IPQL:Cfum</strain>
    </source>
</reference>
<proteinExistence type="predicted"/>
<dbReference type="Proteomes" id="UP001064048">
    <property type="component" value="Chromosome 11"/>
</dbReference>
<organism evidence="1 2">
    <name type="scientific">Choristoneura fumiferana</name>
    <name type="common">Spruce budworm moth</name>
    <name type="synonym">Archips fumiferana</name>
    <dbReference type="NCBI Taxonomy" id="7141"/>
    <lineage>
        <taxon>Eukaryota</taxon>
        <taxon>Metazoa</taxon>
        <taxon>Ecdysozoa</taxon>
        <taxon>Arthropoda</taxon>
        <taxon>Hexapoda</taxon>
        <taxon>Insecta</taxon>
        <taxon>Pterygota</taxon>
        <taxon>Neoptera</taxon>
        <taxon>Endopterygota</taxon>
        <taxon>Lepidoptera</taxon>
        <taxon>Glossata</taxon>
        <taxon>Ditrysia</taxon>
        <taxon>Tortricoidea</taxon>
        <taxon>Tortricidae</taxon>
        <taxon>Tortricinae</taxon>
        <taxon>Choristoneura</taxon>
    </lineage>
</organism>
<sequence>MRRVVSKTSGSGRSREGRLRFYADATRVGSDASAITPHSSGTPWIVHAQFRLFIHNPCAAGVKLVILKVDTLFRHVHFHVSLLRVSKEGLRTPVETLDFGSMVKAVRVSALSVDVDSEGVELYGVTLETSIQHENIRVAINPDLGQDAPGNPSDGAHGQGVPNPEIPRAKHVDQ</sequence>
<keyword evidence="2" id="KW-1185">Reference proteome</keyword>
<accession>A0ACC0JLM2</accession>
<protein>
    <submittedName>
        <fullName evidence="1">Uncharacterized protein</fullName>
    </submittedName>
</protein>
<gene>
    <name evidence="1" type="ORF">MSG28_006698</name>
</gene>
<name>A0ACC0JLM2_CHOFU</name>
<evidence type="ECO:0000313" key="1">
    <source>
        <dbReference type="EMBL" id="KAI8424750.1"/>
    </source>
</evidence>
<evidence type="ECO:0000313" key="2">
    <source>
        <dbReference type="Proteomes" id="UP001064048"/>
    </source>
</evidence>
<dbReference type="EMBL" id="CM046111">
    <property type="protein sequence ID" value="KAI8424750.1"/>
    <property type="molecule type" value="Genomic_DNA"/>
</dbReference>
<comment type="caution">
    <text evidence="1">The sequence shown here is derived from an EMBL/GenBank/DDBJ whole genome shotgun (WGS) entry which is preliminary data.</text>
</comment>